<keyword evidence="6 13" id="KW-0732">Signal</keyword>
<proteinExistence type="inferred from homology"/>
<dbReference type="InterPro" id="IPR018391">
    <property type="entry name" value="PQQ_b-propeller_rpt"/>
</dbReference>
<evidence type="ECO:0000256" key="8">
    <source>
        <dbReference type="ARBA" id="ARBA00022891"/>
    </source>
</evidence>
<dbReference type="InterPro" id="IPR009056">
    <property type="entry name" value="Cyt_c-like_dom"/>
</dbReference>
<protein>
    <submittedName>
        <fullName evidence="15">PQQ-dependent dehydrogenase, methanol/ethanol family</fullName>
        <ecNumber evidence="15">1.1.2.-</ecNumber>
    </submittedName>
</protein>
<evidence type="ECO:0000256" key="3">
    <source>
        <dbReference type="ARBA" id="ARBA00008156"/>
    </source>
</evidence>
<dbReference type="Pfam" id="PF01011">
    <property type="entry name" value="PQQ"/>
    <property type="match status" value="2"/>
</dbReference>
<dbReference type="InterPro" id="IPR011047">
    <property type="entry name" value="Quinoprotein_ADH-like_sf"/>
</dbReference>
<sequence>MSANRKSAIRPRNVLFSLFAATLLSGCSASGGGSAEWPVHGGTDLEQRFADIDQINVGNVGKLGLTWSAELDSNRGQEATPIVVDGVMYVAAAWSKVHALDAKTGKELWRYDPEIAGRKGFDACCDVITRGVAVSGGKVFLGALDGRLIALDTATGKVVWSVQTTDPAKPYTISGAPRVFGDKVVIGNAGAEYGVRGYVTAYDAASGRQAWRFYTVPGAPGAKPDGAASDTVLKEKALPTWSGRWHEYGGGGTVWDAIVYDPELKQLYIGVGNGSPWNHQVRSDGKGDNLFLSSIVALDPDTGAYKWHYQETPGESWDFTASQPIILATLKIGGVERKVLMQAPKNGFFYVIDRTTGKLISAKNFVPMNWASGVDMKTGRPIENPKARYHDSAFLMYPNALGGHSWHPMAFSPKTGLVYLPVYHSKMVYGGDPHFKFTPGLWNKAIDDRNLQAPDDPEVARKGGEGVEGHLVAWDPVRQREVWSVVHPTLQNGGVLATAGGLVFEGTGAGRFEARDAANGKLLWSFAAQDGIIAGPISYRLDGVQYVGVVAGYGGGFGLGESAEKPKARPNGRVLVFKLGGTDKLPAFDPGEAPPLTITNESFTTAQINAGRLLYTQQCYRCHGSGAASVGVLPDLRRSGALANRDAWRAVLVDGALEPRGMISFRKWLSEQQIEDIRAYVSHRARLAAPQPQVSAR</sequence>
<dbReference type="RefSeq" id="WP_379486205.1">
    <property type="nucleotide sequence ID" value="NZ_JBHLWK010000007.1"/>
</dbReference>
<dbReference type="Pfam" id="PF13442">
    <property type="entry name" value="Cytochrome_CBB3"/>
    <property type="match status" value="1"/>
</dbReference>
<keyword evidence="4 12" id="KW-0349">Heme</keyword>
<evidence type="ECO:0000256" key="9">
    <source>
        <dbReference type="ARBA" id="ARBA00023002"/>
    </source>
</evidence>
<evidence type="ECO:0000256" key="5">
    <source>
        <dbReference type="ARBA" id="ARBA00022723"/>
    </source>
</evidence>
<evidence type="ECO:0000313" key="15">
    <source>
        <dbReference type="EMBL" id="MFC0203431.1"/>
    </source>
</evidence>
<feature type="chain" id="PRO_5045848141" evidence="13">
    <location>
        <begin position="30"/>
        <end position="697"/>
    </location>
</feature>
<evidence type="ECO:0000256" key="4">
    <source>
        <dbReference type="ARBA" id="ARBA00022617"/>
    </source>
</evidence>
<dbReference type="GO" id="GO:0016491">
    <property type="term" value="F:oxidoreductase activity"/>
    <property type="evidence" value="ECO:0007669"/>
    <property type="project" value="UniProtKB-KW"/>
</dbReference>
<accession>A0ABV6CRS4</accession>
<evidence type="ECO:0000256" key="6">
    <source>
        <dbReference type="ARBA" id="ARBA00022729"/>
    </source>
</evidence>
<comment type="caution">
    <text evidence="15">The sequence shown here is derived from an EMBL/GenBank/DDBJ whole genome shotgun (WGS) entry which is preliminary data.</text>
</comment>
<keyword evidence="9 15" id="KW-0560">Oxidoreductase</keyword>
<dbReference type="InterPro" id="IPR036909">
    <property type="entry name" value="Cyt_c-like_dom_sf"/>
</dbReference>
<evidence type="ECO:0000256" key="12">
    <source>
        <dbReference type="PROSITE-ProRule" id="PRU00433"/>
    </source>
</evidence>
<evidence type="ECO:0000256" key="10">
    <source>
        <dbReference type="ARBA" id="ARBA00023004"/>
    </source>
</evidence>
<comment type="cofactor">
    <cofactor evidence="2">
        <name>pyrroloquinoline quinone</name>
        <dbReference type="ChEBI" id="CHEBI:58442"/>
    </cofactor>
</comment>
<dbReference type="SUPFAM" id="SSF46626">
    <property type="entry name" value="Cytochrome c"/>
    <property type="match status" value="1"/>
</dbReference>
<name>A0ABV6CRS4_9SPHN</name>
<dbReference type="SMART" id="SM00564">
    <property type="entry name" value="PQQ"/>
    <property type="match status" value="5"/>
</dbReference>
<dbReference type="InterPro" id="IPR017512">
    <property type="entry name" value="PQQ_MeOH/EtOH_DH"/>
</dbReference>
<dbReference type="InterPro" id="IPR002372">
    <property type="entry name" value="PQQ_rpt_dom"/>
</dbReference>
<evidence type="ECO:0000256" key="2">
    <source>
        <dbReference type="ARBA" id="ARBA00001931"/>
    </source>
</evidence>
<dbReference type="PROSITE" id="PS51007">
    <property type="entry name" value="CYTC"/>
    <property type="match status" value="1"/>
</dbReference>
<dbReference type="NCBIfam" id="TIGR03075">
    <property type="entry name" value="PQQ_enz_alc_DH"/>
    <property type="match status" value="1"/>
</dbReference>
<organism evidence="15 16">
    <name type="scientific">Novosphingobium soli</name>
    <dbReference type="NCBI Taxonomy" id="574956"/>
    <lineage>
        <taxon>Bacteria</taxon>
        <taxon>Pseudomonadati</taxon>
        <taxon>Pseudomonadota</taxon>
        <taxon>Alphaproteobacteria</taxon>
        <taxon>Sphingomonadales</taxon>
        <taxon>Sphingomonadaceae</taxon>
        <taxon>Novosphingobium</taxon>
    </lineage>
</organism>
<keyword evidence="10 12" id="KW-0408">Iron</keyword>
<keyword evidence="16" id="KW-1185">Reference proteome</keyword>
<dbReference type="Gene3D" id="2.140.10.10">
    <property type="entry name" value="Quinoprotein alcohol dehydrogenase-like superfamily"/>
    <property type="match status" value="1"/>
</dbReference>
<evidence type="ECO:0000256" key="7">
    <source>
        <dbReference type="ARBA" id="ARBA00022837"/>
    </source>
</evidence>
<dbReference type="PANTHER" id="PTHR32303">
    <property type="entry name" value="QUINOPROTEIN ALCOHOL DEHYDROGENASE (CYTOCHROME C)"/>
    <property type="match status" value="1"/>
</dbReference>
<evidence type="ECO:0000256" key="11">
    <source>
        <dbReference type="ARBA" id="ARBA00023157"/>
    </source>
</evidence>
<dbReference type="CDD" id="cd10279">
    <property type="entry name" value="PQQ_ADH_II"/>
    <property type="match status" value="1"/>
</dbReference>
<dbReference type="Gene3D" id="1.10.760.10">
    <property type="entry name" value="Cytochrome c-like domain"/>
    <property type="match status" value="1"/>
</dbReference>
<keyword evidence="8" id="KW-0634">PQQ</keyword>
<evidence type="ECO:0000313" key="16">
    <source>
        <dbReference type="Proteomes" id="UP001589798"/>
    </source>
</evidence>
<keyword evidence="5 12" id="KW-0479">Metal-binding</keyword>
<dbReference type="EMBL" id="JBHLWK010000007">
    <property type="protein sequence ID" value="MFC0203431.1"/>
    <property type="molecule type" value="Genomic_DNA"/>
</dbReference>
<dbReference type="PROSITE" id="PS51257">
    <property type="entry name" value="PROKAR_LIPOPROTEIN"/>
    <property type="match status" value="1"/>
</dbReference>
<reference evidence="15 16" key="1">
    <citation type="submission" date="2024-09" db="EMBL/GenBank/DDBJ databases">
        <authorList>
            <person name="Sun Q."/>
            <person name="Mori K."/>
        </authorList>
    </citation>
    <scope>NUCLEOTIDE SEQUENCE [LARGE SCALE GENOMIC DNA]</scope>
    <source>
        <strain evidence="15 16">CCM 7706</strain>
    </source>
</reference>
<dbReference type="Proteomes" id="UP001589798">
    <property type="component" value="Unassembled WGS sequence"/>
</dbReference>
<keyword evidence="11" id="KW-1015">Disulfide bond</keyword>
<gene>
    <name evidence="15" type="ORF">ACFFJC_03995</name>
</gene>
<evidence type="ECO:0000259" key="14">
    <source>
        <dbReference type="PROSITE" id="PS51007"/>
    </source>
</evidence>
<feature type="domain" description="Cytochrome c" evidence="14">
    <location>
        <begin position="606"/>
        <end position="685"/>
    </location>
</feature>
<comment type="similarity">
    <text evidence="3">Belongs to the bacterial PQQ dehydrogenase family.</text>
</comment>
<evidence type="ECO:0000256" key="1">
    <source>
        <dbReference type="ARBA" id="ARBA00001913"/>
    </source>
</evidence>
<keyword evidence="7" id="KW-0106">Calcium</keyword>
<dbReference type="SUPFAM" id="SSF50998">
    <property type="entry name" value="Quinoprotein alcohol dehydrogenase-like"/>
    <property type="match status" value="1"/>
</dbReference>
<comment type="cofactor">
    <cofactor evidence="1">
        <name>Ca(2+)</name>
        <dbReference type="ChEBI" id="CHEBI:29108"/>
    </cofactor>
</comment>
<dbReference type="EC" id="1.1.2.-" evidence="15"/>
<feature type="signal peptide" evidence="13">
    <location>
        <begin position="1"/>
        <end position="29"/>
    </location>
</feature>
<evidence type="ECO:0000256" key="13">
    <source>
        <dbReference type="SAM" id="SignalP"/>
    </source>
</evidence>